<comment type="caution">
    <text evidence="1">The sequence shown here is derived from an EMBL/GenBank/DDBJ whole genome shotgun (WGS) entry which is preliminary data.</text>
</comment>
<evidence type="ECO:0008006" key="3">
    <source>
        <dbReference type="Google" id="ProtNLM"/>
    </source>
</evidence>
<dbReference type="EMBL" id="JBBUKT010000003">
    <property type="protein sequence ID" value="MEK7950521.1"/>
    <property type="molecule type" value="Genomic_DNA"/>
</dbReference>
<protein>
    <recommendedName>
        <fullName evidence="3">DUF2007 domain-containing protein</fullName>
    </recommendedName>
</protein>
<organism evidence="1 2">
    <name type="scientific">Luteolibacter soli</name>
    <dbReference type="NCBI Taxonomy" id="3135280"/>
    <lineage>
        <taxon>Bacteria</taxon>
        <taxon>Pseudomonadati</taxon>
        <taxon>Verrucomicrobiota</taxon>
        <taxon>Verrucomicrobiia</taxon>
        <taxon>Verrucomicrobiales</taxon>
        <taxon>Verrucomicrobiaceae</taxon>
        <taxon>Luteolibacter</taxon>
    </lineage>
</organism>
<gene>
    <name evidence="1" type="ORF">WKV53_08440</name>
</gene>
<reference evidence="1 2" key="1">
    <citation type="submission" date="2024-04" db="EMBL/GenBank/DDBJ databases">
        <title>Luteolibacter sp. isolated from soil.</title>
        <authorList>
            <person name="An J."/>
        </authorList>
    </citation>
    <scope>NUCLEOTIDE SEQUENCE [LARGE SCALE GENOMIC DNA]</scope>
    <source>
        <strain evidence="1 2">Y139</strain>
    </source>
</reference>
<name>A0ABU9ATS1_9BACT</name>
<dbReference type="Proteomes" id="UP001371305">
    <property type="component" value="Unassembled WGS sequence"/>
</dbReference>
<accession>A0ABU9ATS1</accession>
<keyword evidence="2" id="KW-1185">Reference proteome</keyword>
<evidence type="ECO:0000313" key="1">
    <source>
        <dbReference type="EMBL" id="MEK7950521.1"/>
    </source>
</evidence>
<sequence>MVTTQCEPPPAESIRIVLGEDDSKALLEAGTFFAVIQRGQYPEHSGGRMILHVLPVDYATASAAVEVAQGKRKPGRRTEPAP</sequence>
<proteinExistence type="predicted"/>
<evidence type="ECO:0000313" key="2">
    <source>
        <dbReference type="Proteomes" id="UP001371305"/>
    </source>
</evidence>